<dbReference type="PANTHER" id="PTHR47072">
    <property type="match status" value="1"/>
</dbReference>
<gene>
    <name evidence="4" type="ORF">PSTG_18892</name>
    <name evidence="3" type="ORF">PSTG_18898</name>
</gene>
<evidence type="ECO:0000313" key="5">
    <source>
        <dbReference type="Proteomes" id="UP000054564"/>
    </source>
</evidence>
<dbReference type="InterPro" id="IPR024752">
    <property type="entry name" value="Myb/SANT-like_dom"/>
</dbReference>
<dbReference type="PANTHER" id="PTHR47072:SF4">
    <property type="entry name" value="MYB_SANT-LIKE DOMAIN-CONTAINING PROTEIN"/>
    <property type="match status" value="1"/>
</dbReference>
<feature type="compositionally biased region" description="Basic and acidic residues" evidence="1">
    <location>
        <begin position="64"/>
        <end position="76"/>
    </location>
</feature>
<reference evidence="5" key="2">
    <citation type="submission" date="2014-03" db="EMBL/GenBank/DDBJ databases">
        <title>The Genome Sequence of Puccinia striiformis f. sp. tritici PST-78.</title>
        <authorList>
            <consortium name="The Broad Institute Genome Sequencing Platform"/>
            <person name="Cuomo C."/>
            <person name="Hulbert S."/>
            <person name="Chen X."/>
            <person name="Walker B."/>
            <person name="Young S.K."/>
            <person name="Zeng Q."/>
            <person name="Gargeya S."/>
            <person name="Fitzgerald M."/>
            <person name="Haas B."/>
            <person name="Abouelleil A."/>
            <person name="Alvarado L."/>
            <person name="Arachchi H.M."/>
            <person name="Berlin A.M."/>
            <person name="Chapman S.B."/>
            <person name="Goldberg J."/>
            <person name="Griggs A."/>
            <person name="Gujja S."/>
            <person name="Hansen M."/>
            <person name="Howarth C."/>
            <person name="Imamovic A."/>
            <person name="Larimer J."/>
            <person name="McCowan C."/>
            <person name="Montmayeur A."/>
            <person name="Murphy C."/>
            <person name="Neiman D."/>
            <person name="Pearson M."/>
            <person name="Priest M."/>
            <person name="Roberts A."/>
            <person name="Saif S."/>
            <person name="Shea T."/>
            <person name="Sisk P."/>
            <person name="Sykes S."/>
            <person name="Wortman J."/>
            <person name="Nusbaum C."/>
            <person name="Birren B."/>
        </authorList>
    </citation>
    <scope>NUCLEOTIDE SEQUENCE [LARGE SCALE GENOMIC DNA]</scope>
    <source>
        <strain evidence="5">race PST-78</strain>
    </source>
</reference>
<dbReference type="Proteomes" id="UP000054564">
    <property type="component" value="Unassembled WGS sequence"/>
</dbReference>
<organism evidence="4 5">
    <name type="scientific">Puccinia striiformis f. sp. tritici PST-78</name>
    <dbReference type="NCBI Taxonomy" id="1165861"/>
    <lineage>
        <taxon>Eukaryota</taxon>
        <taxon>Fungi</taxon>
        <taxon>Dikarya</taxon>
        <taxon>Basidiomycota</taxon>
        <taxon>Pucciniomycotina</taxon>
        <taxon>Pucciniomycetes</taxon>
        <taxon>Pucciniales</taxon>
        <taxon>Pucciniaceae</taxon>
        <taxon>Puccinia</taxon>
    </lineage>
</organism>
<protein>
    <recommendedName>
        <fullName evidence="2">Myb/SANT-like domain-containing protein</fullName>
    </recommendedName>
</protein>
<accession>A0A0L0UKV0</accession>
<comment type="caution">
    <text evidence="4">The sequence shown here is derived from an EMBL/GenBank/DDBJ whole genome shotgun (WGS) entry which is preliminary data.</text>
</comment>
<feature type="domain" description="Myb/SANT-like" evidence="2">
    <location>
        <begin position="4"/>
        <end position="50"/>
    </location>
</feature>
<evidence type="ECO:0000313" key="3">
    <source>
        <dbReference type="EMBL" id="KNE87711.1"/>
    </source>
</evidence>
<sequence>MFDRFEITFDNKQLKNQKGAIRKLYVDLKFLKNQSGFGWNAATGMVTADKGDLERAYRGPSKTEICEPSRDDYPLV</sequence>
<dbReference type="EMBL" id="AJIL01004371">
    <property type="protein sequence ID" value="KNE87717.1"/>
    <property type="molecule type" value="Genomic_DNA"/>
</dbReference>
<reference evidence="4" key="1">
    <citation type="submission" date="2014-03" db="EMBL/GenBank/DDBJ databases">
        <title>Cloning and expression analysis of gamma-glutamylcysteines synthetase in perennial ryegrass.</title>
        <authorList>
            <person name="Wei S."/>
            <person name="Sun Z."/>
        </authorList>
    </citation>
    <scope>NUCLEOTIDE SEQUENCE</scope>
    <source>
        <strain evidence="4">Race PST-78</strain>
    </source>
</reference>
<name>A0A0L0UKV0_9BASI</name>
<proteinExistence type="predicted"/>
<keyword evidence="5" id="KW-1185">Reference proteome</keyword>
<dbReference type="EMBL" id="AJIL01004386">
    <property type="protein sequence ID" value="KNE87711.1"/>
    <property type="molecule type" value="Genomic_DNA"/>
</dbReference>
<evidence type="ECO:0000256" key="1">
    <source>
        <dbReference type="SAM" id="MobiDB-lite"/>
    </source>
</evidence>
<evidence type="ECO:0000259" key="2">
    <source>
        <dbReference type="Pfam" id="PF12776"/>
    </source>
</evidence>
<evidence type="ECO:0000313" key="4">
    <source>
        <dbReference type="EMBL" id="KNE87717.1"/>
    </source>
</evidence>
<feature type="region of interest" description="Disordered" evidence="1">
    <location>
        <begin position="57"/>
        <end position="76"/>
    </location>
</feature>
<dbReference type="Pfam" id="PF12776">
    <property type="entry name" value="Myb_DNA-bind_3"/>
    <property type="match status" value="1"/>
</dbReference>
<dbReference type="AlphaFoldDB" id="A0A0L0UKV0"/>